<dbReference type="EMBL" id="JABBCP010000002">
    <property type="protein sequence ID" value="NMF55368.1"/>
    <property type="molecule type" value="Genomic_DNA"/>
</dbReference>
<dbReference type="SUPFAM" id="SSF53098">
    <property type="entry name" value="Ribonuclease H-like"/>
    <property type="match status" value="1"/>
</dbReference>
<dbReference type="GO" id="GO:0003676">
    <property type="term" value="F:nucleic acid binding"/>
    <property type="evidence" value="ECO:0007669"/>
    <property type="project" value="InterPro"/>
</dbReference>
<reference evidence="1 2" key="1">
    <citation type="submission" date="2020-04" db="EMBL/GenBank/DDBJ databases">
        <title>Collinsella sp. KGMB02528 nov., an anaerobic actinobacterium isolated from human feces.</title>
        <authorList>
            <person name="Han K.-I."/>
            <person name="Eom M.K."/>
            <person name="Kim J.-S."/>
            <person name="Lee K.C."/>
            <person name="Suh M.K."/>
            <person name="Park S.-H."/>
            <person name="Lee J.H."/>
            <person name="Kang S.W."/>
            <person name="Park J.-E."/>
            <person name="Oh B.S."/>
            <person name="Yu S.Y."/>
            <person name="Choi S.-H."/>
            <person name="Lee D.H."/>
            <person name="Yoon H."/>
            <person name="Kim B.-Y."/>
            <person name="Lee J.H."/>
            <person name="Lee J.-S."/>
        </authorList>
    </citation>
    <scope>NUCLEOTIDE SEQUENCE [LARGE SCALE GENOMIC DNA]</scope>
    <source>
        <strain evidence="1 2">KGMB02528</strain>
    </source>
</reference>
<comment type="caution">
    <text evidence="1">The sequence shown here is derived from an EMBL/GenBank/DDBJ whole genome shotgun (WGS) entry which is preliminary data.</text>
</comment>
<accession>A0A7X9YIN5</accession>
<organism evidence="1 2">
    <name type="scientific">Collinsella acetigenes</name>
    <dbReference type="NCBI Taxonomy" id="2713419"/>
    <lineage>
        <taxon>Bacteria</taxon>
        <taxon>Bacillati</taxon>
        <taxon>Actinomycetota</taxon>
        <taxon>Coriobacteriia</taxon>
        <taxon>Coriobacteriales</taxon>
        <taxon>Coriobacteriaceae</taxon>
        <taxon>Collinsella</taxon>
    </lineage>
</organism>
<proteinExistence type="predicted"/>
<dbReference type="AlphaFoldDB" id="A0A7X9YIN5"/>
<evidence type="ECO:0000313" key="1">
    <source>
        <dbReference type="EMBL" id="NMF55368.1"/>
    </source>
</evidence>
<dbReference type="Proteomes" id="UP000546970">
    <property type="component" value="Unassembled WGS sequence"/>
</dbReference>
<dbReference type="GO" id="GO:0004527">
    <property type="term" value="F:exonuclease activity"/>
    <property type="evidence" value="ECO:0007669"/>
    <property type="project" value="UniProtKB-KW"/>
</dbReference>
<dbReference type="RefSeq" id="WP_022386241.1">
    <property type="nucleotide sequence ID" value="NZ_JABBCP010000002.1"/>
</dbReference>
<name>A0A7X9YIN5_9ACTN</name>
<gene>
    <name evidence="1" type="ORF">HF320_03350</name>
</gene>
<dbReference type="GeneID" id="98651506"/>
<keyword evidence="1" id="KW-0540">Nuclease</keyword>
<protein>
    <submittedName>
        <fullName evidence="1">3'-5' exonuclease</fullName>
    </submittedName>
</protein>
<evidence type="ECO:0000313" key="2">
    <source>
        <dbReference type="Proteomes" id="UP000546970"/>
    </source>
</evidence>
<dbReference type="InterPro" id="IPR012337">
    <property type="entry name" value="RNaseH-like_sf"/>
</dbReference>
<sequence length="322" mass="36628">MNTQQALEYSMQPFIPMFIFGGGYEMVESERLRSEEALKALVDEWNTNPEPSFGYDVIVDLADRNRELCDHVGETRLRNKPSSMLARSLSDADTCAAIGKMQRRSASAVMREIHGDREALGVAFTRKPIQGTVLGIDIETTGRAPERGYIINVGWEIMELTSDATPHDAEAHYCGLPEIYRESGVPLTEIHHITWEDIDNKTPFRENKALQKQILKLMKKYPYMAHNAAFEDSWFKLHLEGYAEARREGKIVIIDSREICRRLDGEVKTLPRESSPAALENWARRRGTLGTGEVEQHLGLDDTDLMLRTVQAEFNEKNLFAK</sequence>
<dbReference type="InterPro" id="IPR036397">
    <property type="entry name" value="RNaseH_sf"/>
</dbReference>
<keyword evidence="1" id="KW-0378">Hydrolase</keyword>
<keyword evidence="2" id="KW-1185">Reference proteome</keyword>
<keyword evidence="1" id="KW-0269">Exonuclease</keyword>
<dbReference type="Gene3D" id="3.30.420.10">
    <property type="entry name" value="Ribonuclease H-like superfamily/Ribonuclease H"/>
    <property type="match status" value="1"/>
</dbReference>